<gene>
    <name evidence="1" type="ORF">SEA_WRIGHTON_50</name>
</gene>
<dbReference type="Proteomes" id="UP000241007">
    <property type="component" value="Segment"/>
</dbReference>
<dbReference type="EMBL" id="MG515223">
    <property type="protein sequence ID" value="ATW62484.1"/>
    <property type="molecule type" value="Genomic_DNA"/>
</dbReference>
<proteinExistence type="predicted"/>
<reference evidence="1 2" key="1">
    <citation type="submission" date="2017-11" db="EMBL/GenBank/DDBJ databases">
        <authorList>
            <person name="Keri A.G."/>
            <person name="Ahn S.H."/>
            <person name="Alvarado I.A."/>
            <person name="Hartigan K.A."/>
            <person name="Shaffer C.D."/>
            <person name="Weston-Hafer K.A."/>
            <person name="Russell D.A."/>
            <person name="Pope W.H."/>
            <person name="Jacobs-Sera D."/>
            <person name="Hendrix R.W."/>
            <person name="Hatfull G.F."/>
        </authorList>
    </citation>
    <scope>NUCLEOTIDE SEQUENCE [LARGE SCALE GENOMIC DNA]</scope>
</reference>
<name>A0A2H4PI40_9CAUD</name>
<sequence length="65" mass="6817">MSPYFKDLLERVVATFAFTFLSVFSFTDMSTAKDAAIGGAAAAASLLKGWLGGMIGNQDHAGLTK</sequence>
<evidence type="ECO:0000313" key="1">
    <source>
        <dbReference type="EMBL" id="ATW62484.1"/>
    </source>
</evidence>
<evidence type="ECO:0000313" key="2">
    <source>
        <dbReference type="Proteomes" id="UP000241007"/>
    </source>
</evidence>
<protein>
    <submittedName>
        <fullName evidence="1">Holin</fullName>
    </submittedName>
</protein>
<organism evidence="1 2">
    <name type="scientific">Streptomyces phage WRightOn</name>
    <dbReference type="NCBI Taxonomy" id="2053723"/>
    <lineage>
        <taxon>Viruses</taxon>
        <taxon>Duplodnaviria</taxon>
        <taxon>Heunggongvirae</taxon>
        <taxon>Uroviricota</taxon>
        <taxon>Caudoviricetes</taxon>
        <taxon>Beephvirinae</taxon>
        <taxon>Manuelvirus</taxon>
        <taxon>Manuelvirus wrighton</taxon>
    </lineage>
</organism>
<keyword evidence="2" id="KW-1185">Reference proteome</keyword>
<accession>A0A2H4PI40</accession>